<proteinExistence type="predicted"/>
<keyword evidence="2" id="KW-0732">Signal</keyword>
<feature type="signal peptide" evidence="2">
    <location>
        <begin position="1"/>
        <end position="19"/>
    </location>
</feature>
<evidence type="ECO:0000313" key="3">
    <source>
        <dbReference type="EMBL" id="KKA21226.1"/>
    </source>
</evidence>
<protein>
    <submittedName>
        <fullName evidence="3">UDP-glucoronosyl and UDP-glucosyl transferase family protein</fullName>
    </submittedName>
</protein>
<organism evidence="3 4">
    <name type="scientific">Rasamsonia emersonii (strain ATCC 16479 / CBS 393.64 / IMI 116815)</name>
    <dbReference type="NCBI Taxonomy" id="1408163"/>
    <lineage>
        <taxon>Eukaryota</taxon>
        <taxon>Fungi</taxon>
        <taxon>Dikarya</taxon>
        <taxon>Ascomycota</taxon>
        <taxon>Pezizomycotina</taxon>
        <taxon>Eurotiomycetes</taxon>
        <taxon>Eurotiomycetidae</taxon>
        <taxon>Eurotiales</taxon>
        <taxon>Trichocomaceae</taxon>
        <taxon>Rasamsonia</taxon>
    </lineage>
</organism>
<dbReference type="AlphaFoldDB" id="A0A0F4YTR4"/>
<reference evidence="3 4" key="1">
    <citation type="submission" date="2015-04" db="EMBL/GenBank/DDBJ databases">
        <authorList>
            <person name="Heijne W.H."/>
            <person name="Fedorova N.D."/>
            <person name="Nierman W.C."/>
            <person name="Vollebregt A.W."/>
            <person name="Zhao Z."/>
            <person name="Wu L."/>
            <person name="Kumar M."/>
            <person name="Stam H."/>
            <person name="van den Berg M.A."/>
            <person name="Pel H.J."/>
        </authorList>
    </citation>
    <scope>NUCLEOTIDE SEQUENCE [LARGE SCALE GENOMIC DNA]</scope>
    <source>
        <strain evidence="3 4">CBS 393.64</strain>
    </source>
</reference>
<accession>A0A0F4YTR4</accession>
<dbReference type="GO" id="GO:0016740">
    <property type="term" value="F:transferase activity"/>
    <property type="evidence" value="ECO:0007669"/>
    <property type="project" value="UniProtKB-KW"/>
</dbReference>
<feature type="region of interest" description="Disordered" evidence="1">
    <location>
        <begin position="438"/>
        <end position="510"/>
    </location>
</feature>
<dbReference type="OrthoDB" id="5835829at2759"/>
<evidence type="ECO:0000313" key="4">
    <source>
        <dbReference type="Proteomes" id="UP000053958"/>
    </source>
</evidence>
<dbReference type="STRING" id="1408163.A0A0F4YTR4"/>
<feature type="compositionally biased region" description="Polar residues" evidence="1">
    <location>
        <begin position="440"/>
        <end position="471"/>
    </location>
</feature>
<dbReference type="RefSeq" id="XP_013327838.1">
    <property type="nucleotide sequence ID" value="XM_013472384.1"/>
</dbReference>
<name>A0A0F4YTR4_RASE3</name>
<evidence type="ECO:0000256" key="2">
    <source>
        <dbReference type="SAM" id="SignalP"/>
    </source>
</evidence>
<feature type="compositionally biased region" description="Basic and acidic residues" evidence="1">
    <location>
        <begin position="489"/>
        <end position="510"/>
    </location>
</feature>
<dbReference type="GeneID" id="25317079"/>
<sequence length="510" mass="55784">MFLPLLVVLLFFISSVVLSSGHNDSIPKVLFIANAERGQANVHLATAHALIVNHHDSIQVHFASFSALEDAVDRVSRQAIRNISGSDAAAGTAVQGITFHPIRATSYKDAVTRNGVTMATIRHAPGLRGAATFFWIIEHTMVPWTGPEYVEVCNSLRQITAEVDPALVVVDTFFAPGIGAVQALDRSHVLLSPNSAKDTFATGQGLGRIWWHYPALASAYAYPVPWNLIPANIYLTLRLTWVTIFGQQARSLATYVKAHGIPSPTDFFQYNRQSRIPYLLASSPEIEYPMTLPEHVTSCGPIYMALDAVENEDADLAAWLARAPTVLIVLGSHTFYNEEDATEMMRAIRTVLDGDERVQVLWKLKTEDNSNNIDASEGYLFSGTNSTVSDEVSSLLSTGRVRIQSWLTADPASILESGHIVCYVHHGGANSFLEAIGTGTPKSSSQCGSTPTTTPYERNGSESESGATGTRRQPGEAEKSARRFWRSSTRAENEKKSKDVINEHDVINEK</sequence>
<comment type="caution">
    <text evidence="3">The sequence shown here is derived from an EMBL/GenBank/DDBJ whole genome shotgun (WGS) entry which is preliminary data.</text>
</comment>
<dbReference type="Gene3D" id="3.40.50.2000">
    <property type="entry name" value="Glycogen Phosphorylase B"/>
    <property type="match status" value="2"/>
</dbReference>
<feature type="chain" id="PRO_5002481876" evidence="2">
    <location>
        <begin position="20"/>
        <end position="510"/>
    </location>
</feature>
<dbReference type="SUPFAM" id="SSF53756">
    <property type="entry name" value="UDP-Glycosyltransferase/glycogen phosphorylase"/>
    <property type="match status" value="1"/>
</dbReference>
<evidence type="ECO:0000256" key="1">
    <source>
        <dbReference type="SAM" id="MobiDB-lite"/>
    </source>
</evidence>
<keyword evidence="3" id="KW-0808">Transferase</keyword>
<gene>
    <name evidence="3" type="ORF">T310_4732</name>
</gene>
<dbReference type="Proteomes" id="UP000053958">
    <property type="component" value="Unassembled WGS sequence"/>
</dbReference>
<dbReference type="EMBL" id="LASV01000193">
    <property type="protein sequence ID" value="KKA21226.1"/>
    <property type="molecule type" value="Genomic_DNA"/>
</dbReference>
<keyword evidence="4" id="KW-1185">Reference proteome</keyword>